<feature type="chain" id="PRO_5014623780" evidence="1">
    <location>
        <begin position="20"/>
        <end position="94"/>
    </location>
</feature>
<reference evidence="2" key="1">
    <citation type="submission" date="2018-01" db="EMBL/GenBank/DDBJ databases">
        <title>An insight into the sialome of Amazonian anophelines.</title>
        <authorList>
            <person name="Ribeiro J.M."/>
            <person name="Scarpassa V."/>
            <person name="Calvo E."/>
        </authorList>
    </citation>
    <scope>NUCLEOTIDE SEQUENCE</scope>
</reference>
<keyword evidence="1" id="KW-0732">Signal</keyword>
<proteinExistence type="predicted"/>
<accession>A0A2M4DH82</accession>
<name>A0A2M4DH82_ANODA</name>
<sequence>MLCLRGGFMLHTLFGHLFGIIVQRASIRSASVGCQDEHTARATKLRLSGLRHTHSHTHRTSSPACPHGMWMVLSKPAVSSTFPGDGSRRWKSGQ</sequence>
<dbReference type="EMBL" id="GGFL01012738">
    <property type="protein sequence ID" value="MBW76916.1"/>
    <property type="molecule type" value="Transcribed_RNA"/>
</dbReference>
<evidence type="ECO:0000313" key="2">
    <source>
        <dbReference type="EMBL" id="MBW76916.1"/>
    </source>
</evidence>
<protein>
    <submittedName>
        <fullName evidence="2">Putative secreted protein</fullName>
    </submittedName>
</protein>
<evidence type="ECO:0000256" key="1">
    <source>
        <dbReference type="SAM" id="SignalP"/>
    </source>
</evidence>
<dbReference type="AlphaFoldDB" id="A0A2M4DH82"/>
<organism evidence="2">
    <name type="scientific">Anopheles darlingi</name>
    <name type="common">Mosquito</name>
    <dbReference type="NCBI Taxonomy" id="43151"/>
    <lineage>
        <taxon>Eukaryota</taxon>
        <taxon>Metazoa</taxon>
        <taxon>Ecdysozoa</taxon>
        <taxon>Arthropoda</taxon>
        <taxon>Hexapoda</taxon>
        <taxon>Insecta</taxon>
        <taxon>Pterygota</taxon>
        <taxon>Neoptera</taxon>
        <taxon>Endopterygota</taxon>
        <taxon>Diptera</taxon>
        <taxon>Nematocera</taxon>
        <taxon>Culicoidea</taxon>
        <taxon>Culicidae</taxon>
        <taxon>Anophelinae</taxon>
        <taxon>Anopheles</taxon>
    </lineage>
</organism>
<feature type="signal peptide" evidence="1">
    <location>
        <begin position="1"/>
        <end position="19"/>
    </location>
</feature>